<sequence>MDPKVLFAWAIILFVVFSFAVVAYYCWLKHRERLELIRKGDFVFQGNYMDNLKYSMLGKGVILLSVALGLTIGYITTNGMKGEDTIIPYLISITGCAGLGMLCYYFLLKKKAE</sequence>
<evidence type="ECO:0000313" key="3">
    <source>
        <dbReference type="EMBL" id="RAJ08321.1"/>
    </source>
</evidence>
<gene>
    <name evidence="3" type="ORF">LX64_00969</name>
</gene>
<comment type="caution">
    <text evidence="3">The sequence shown here is derived from an EMBL/GenBank/DDBJ whole genome shotgun (WGS) entry which is preliminary data.</text>
</comment>
<evidence type="ECO:0000313" key="4">
    <source>
        <dbReference type="Proteomes" id="UP000249547"/>
    </source>
</evidence>
<dbReference type="AlphaFoldDB" id="A0A327QVH2"/>
<proteinExistence type="predicted"/>
<dbReference type="EMBL" id="QLLL01000002">
    <property type="protein sequence ID" value="RAJ08321.1"/>
    <property type="molecule type" value="Genomic_DNA"/>
</dbReference>
<dbReference type="OrthoDB" id="9984052at2"/>
<feature type="transmembrane region" description="Helical" evidence="1">
    <location>
        <begin position="87"/>
        <end position="107"/>
    </location>
</feature>
<keyword evidence="1" id="KW-1133">Transmembrane helix</keyword>
<dbReference type="Proteomes" id="UP000249547">
    <property type="component" value="Unassembled WGS sequence"/>
</dbReference>
<dbReference type="InterPro" id="IPR046216">
    <property type="entry name" value="DUF6249"/>
</dbReference>
<feature type="transmembrane region" description="Helical" evidence="1">
    <location>
        <begin position="56"/>
        <end position="75"/>
    </location>
</feature>
<keyword evidence="1" id="KW-0472">Membrane</keyword>
<dbReference type="RefSeq" id="WP_111596482.1">
    <property type="nucleotide sequence ID" value="NZ_QLLL01000002.1"/>
</dbReference>
<name>A0A327QVH2_9BACT</name>
<keyword evidence="4" id="KW-1185">Reference proteome</keyword>
<evidence type="ECO:0000256" key="1">
    <source>
        <dbReference type="SAM" id="Phobius"/>
    </source>
</evidence>
<feature type="domain" description="DUF6249" evidence="2">
    <location>
        <begin position="10"/>
        <end position="107"/>
    </location>
</feature>
<accession>A0A327QVH2</accession>
<keyword evidence="1" id="KW-0812">Transmembrane</keyword>
<feature type="transmembrane region" description="Helical" evidence="1">
    <location>
        <begin position="6"/>
        <end position="28"/>
    </location>
</feature>
<protein>
    <recommendedName>
        <fullName evidence="2">DUF6249 domain-containing protein</fullName>
    </recommendedName>
</protein>
<evidence type="ECO:0000259" key="2">
    <source>
        <dbReference type="Pfam" id="PF19762"/>
    </source>
</evidence>
<dbReference type="Pfam" id="PF19762">
    <property type="entry name" value="DUF6249"/>
    <property type="match status" value="1"/>
</dbReference>
<organism evidence="3 4">
    <name type="scientific">Chitinophaga skermanii</name>
    <dbReference type="NCBI Taxonomy" id="331697"/>
    <lineage>
        <taxon>Bacteria</taxon>
        <taxon>Pseudomonadati</taxon>
        <taxon>Bacteroidota</taxon>
        <taxon>Chitinophagia</taxon>
        <taxon>Chitinophagales</taxon>
        <taxon>Chitinophagaceae</taxon>
        <taxon>Chitinophaga</taxon>
    </lineage>
</organism>
<reference evidence="3 4" key="1">
    <citation type="submission" date="2018-06" db="EMBL/GenBank/DDBJ databases">
        <title>Genomic Encyclopedia of Archaeal and Bacterial Type Strains, Phase II (KMG-II): from individual species to whole genera.</title>
        <authorList>
            <person name="Goeker M."/>
        </authorList>
    </citation>
    <scope>NUCLEOTIDE SEQUENCE [LARGE SCALE GENOMIC DNA]</scope>
    <source>
        <strain evidence="3 4">DSM 23857</strain>
    </source>
</reference>